<evidence type="ECO:0000256" key="1">
    <source>
        <dbReference type="PIRNR" id="PIRNR032126"/>
    </source>
</evidence>
<protein>
    <recommendedName>
        <fullName evidence="1">ATP synthase protein I</fullName>
    </recommendedName>
</protein>
<feature type="compositionally biased region" description="Basic and acidic residues" evidence="2">
    <location>
        <begin position="13"/>
        <end position="36"/>
    </location>
</feature>
<keyword evidence="1" id="KW-0813">Transport</keyword>
<gene>
    <name evidence="4" type="ORF">SAMN04244559_00749</name>
</gene>
<dbReference type="EMBL" id="FNWO01000002">
    <property type="protein sequence ID" value="SEH28711.1"/>
    <property type="molecule type" value="Genomic_DNA"/>
</dbReference>
<organism evidence="4 5">
    <name type="scientific">Magnetospirillum fulvum</name>
    <name type="common">Rhodospirillum fulvum</name>
    <dbReference type="NCBI Taxonomy" id="1082"/>
    <lineage>
        <taxon>Bacteria</taxon>
        <taxon>Pseudomonadati</taxon>
        <taxon>Pseudomonadota</taxon>
        <taxon>Alphaproteobacteria</taxon>
        <taxon>Rhodospirillales</taxon>
        <taxon>Rhodospirillaceae</taxon>
        <taxon>Magnetospirillum</taxon>
    </lineage>
</organism>
<dbReference type="OrthoDB" id="15401at2"/>
<evidence type="ECO:0000313" key="5">
    <source>
        <dbReference type="Proteomes" id="UP000182983"/>
    </source>
</evidence>
<dbReference type="Pfam" id="PF09527">
    <property type="entry name" value="ATPase_gene1"/>
    <property type="match status" value="1"/>
</dbReference>
<proteinExistence type="inferred from homology"/>
<dbReference type="AlphaFoldDB" id="A0A1H6GZB4"/>
<dbReference type="RefSeq" id="WP_074765825.1">
    <property type="nucleotide sequence ID" value="NZ_FNWO01000002.1"/>
</dbReference>
<evidence type="ECO:0000313" key="4">
    <source>
        <dbReference type="EMBL" id="SEH28711.1"/>
    </source>
</evidence>
<dbReference type="GO" id="GO:0045259">
    <property type="term" value="C:proton-transporting ATP synthase complex"/>
    <property type="evidence" value="ECO:0007669"/>
    <property type="project" value="UniProtKB-UniRule"/>
</dbReference>
<keyword evidence="3" id="KW-1133">Transmembrane helix</keyword>
<comment type="function">
    <text evidence="1">A possible function for this protein is to guide the assembly of the membrane sector of the ATPase enzyme complex.</text>
</comment>
<reference evidence="5" key="1">
    <citation type="submission" date="2016-10" db="EMBL/GenBank/DDBJ databases">
        <authorList>
            <person name="Varghese N."/>
            <person name="Submissions S."/>
        </authorList>
    </citation>
    <scope>NUCLEOTIDE SEQUENCE [LARGE SCALE GENOMIC DNA]</scope>
    <source>
        <strain evidence="5">DSM 13234</strain>
    </source>
</reference>
<feature type="transmembrane region" description="Helical" evidence="3">
    <location>
        <begin position="71"/>
        <end position="92"/>
    </location>
</feature>
<comment type="similarity">
    <text evidence="1">Belongs to the bacterial AtpI family.</text>
</comment>
<keyword evidence="1" id="KW-0406">Ion transport</keyword>
<dbReference type="InterPro" id="IPR016989">
    <property type="entry name" value="Atp1_alphaprobac"/>
</dbReference>
<keyword evidence="5" id="KW-1185">Reference proteome</keyword>
<feature type="transmembrane region" description="Helical" evidence="3">
    <location>
        <begin position="43"/>
        <end position="65"/>
    </location>
</feature>
<feature type="region of interest" description="Disordered" evidence="2">
    <location>
        <begin position="1"/>
        <end position="40"/>
    </location>
</feature>
<keyword evidence="3" id="KW-0812">Transmembrane</keyword>
<accession>A0A1H6GZB4</accession>
<evidence type="ECO:0000256" key="3">
    <source>
        <dbReference type="SAM" id="Phobius"/>
    </source>
</evidence>
<dbReference type="PIRSF" id="PIRSF032126">
    <property type="entry name" value="F0F1_ATP_synthase_subunit_I"/>
    <property type="match status" value="1"/>
</dbReference>
<name>A0A1H6GZB4_MAGFU</name>
<keyword evidence="1" id="KW-0375">Hydrogen ion transport</keyword>
<keyword evidence="1 3" id="KW-0472">Membrane</keyword>
<dbReference type="InterPro" id="IPR032820">
    <property type="entry name" value="ATPase_put"/>
</dbReference>
<dbReference type="GO" id="GO:1902600">
    <property type="term" value="P:proton transmembrane transport"/>
    <property type="evidence" value="ECO:0007669"/>
    <property type="project" value="UniProtKB-KW"/>
</dbReference>
<evidence type="ECO:0000256" key="2">
    <source>
        <dbReference type="SAM" id="MobiDB-lite"/>
    </source>
</evidence>
<dbReference type="Proteomes" id="UP000182983">
    <property type="component" value="Unassembled WGS sequence"/>
</dbReference>
<sequence>MADPETTPSLDEFESRLREARKREEEDSGREAERKGGPTSMGLGFRIGIELVVGLVLGTGLGWVLDLWLRTGPWLMLLFLFLGGAAGIMNVLRVMRGLDQTVGFGQAQRRAGQAQDH</sequence>